<dbReference type="AlphaFoldDB" id="A0A5N5HKL7"/>
<reference evidence="1 2" key="1">
    <citation type="submission" date="2019-09" db="EMBL/GenBank/DDBJ databases">
        <authorList>
            <person name="Ou C."/>
        </authorList>
    </citation>
    <scope>NUCLEOTIDE SEQUENCE [LARGE SCALE GENOMIC DNA]</scope>
    <source>
        <strain evidence="1">S2</strain>
        <tissue evidence="1">Leaf</tissue>
    </source>
</reference>
<protein>
    <submittedName>
        <fullName evidence="1">Uncharacterized protein</fullName>
    </submittedName>
</protein>
<proteinExistence type="predicted"/>
<comment type="caution">
    <text evidence="1">The sequence shown here is derived from an EMBL/GenBank/DDBJ whole genome shotgun (WGS) entry which is preliminary data.</text>
</comment>
<keyword evidence="2" id="KW-1185">Reference proteome</keyword>
<reference evidence="1 2" key="3">
    <citation type="submission" date="2019-11" db="EMBL/GenBank/DDBJ databases">
        <title>A de novo genome assembly of a pear dwarfing rootstock.</title>
        <authorList>
            <person name="Wang F."/>
            <person name="Wang J."/>
            <person name="Li S."/>
            <person name="Zhang Y."/>
            <person name="Fang M."/>
            <person name="Ma L."/>
            <person name="Zhao Y."/>
            <person name="Jiang S."/>
        </authorList>
    </citation>
    <scope>NUCLEOTIDE SEQUENCE [LARGE SCALE GENOMIC DNA]</scope>
    <source>
        <strain evidence="1">S2</strain>
        <tissue evidence="1">Leaf</tissue>
    </source>
</reference>
<accession>A0A5N5HKL7</accession>
<dbReference type="PANTHER" id="PTHR31170:SF17">
    <property type="match status" value="1"/>
</dbReference>
<evidence type="ECO:0000313" key="2">
    <source>
        <dbReference type="Proteomes" id="UP000327157"/>
    </source>
</evidence>
<dbReference type="Pfam" id="PF03140">
    <property type="entry name" value="DUF247"/>
    <property type="match status" value="1"/>
</dbReference>
<dbReference type="Proteomes" id="UP000327157">
    <property type="component" value="Chromosome 8"/>
</dbReference>
<reference evidence="2" key="2">
    <citation type="submission" date="2019-10" db="EMBL/GenBank/DDBJ databases">
        <title>A de novo genome assembly of a pear dwarfing rootstock.</title>
        <authorList>
            <person name="Wang F."/>
            <person name="Wang J."/>
            <person name="Li S."/>
            <person name="Zhang Y."/>
            <person name="Fang M."/>
            <person name="Ma L."/>
            <person name="Zhao Y."/>
            <person name="Jiang S."/>
        </authorList>
    </citation>
    <scope>NUCLEOTIDE SEQUENCE [LARGE SCALE GENOMIC DNA]</scope>
</reference>
<organism evidence="1 2">
    <name type="scientific">Pyrus ussuriensis x Pyrus communis</name>
    <dbReference type="NCBI Taxonomy" id="2448454"/>
    <lineage>
        <taxon>Eukaryota</taxon>
        <taxon>Viridiplantae</taxon>
        <taxon>Streptophyta</taxon>
        <taxon>Embryophyta</taxon>
        <taxon>Tracheophyta</taxon>
        <taxon>Spermatophyta</taxon>
        <taxon>Magnoliopsida</taxon>
        <taxon>eudicotyledons</taxon>
        <taxon>Gunneridae</taxon>
        <taxon>Pentapetalae</taxon>
        <taxon>rosids</taxon>
        <taxon>fabids</taxon>
        <taxon>Rosales</taxon>
        <taxon>Rosaceae</taxon>
        <taxon>Amygdaloideae</taxon>
        <taxon>Maleae</taxon>
        <taxon>Pyrus</taxon>
    </lineage>
</organism>
<dbReference type="PANTHER" id="PTHR31170">
    <property type="entry name" value="BNAC04G53230D PROTEIN"/>
    <property type="match status" value="1"/>
</dbReference>
<dbReference type="EMBL" id="SMOL01000148">
    <property type="protein sequence ID" value="KAB2628459.1"/>
    <property type="molecule type" value="Genomic_DNA"/>
</dbReference>
<dbReference type="InterPro" id="IPR004158">
    <property type="entry name" value="DUF247_pln"/>
</dbReference>
<name>A0A5N5HKL7_9ROSA</name>
<evidence type="ECO:0000313" key="1">
    <source>
        <dbReference type="EMBL" id="KAB2628459.1"/>
    </source>
</evidence>
<gene>
    <name evidence="1" type="ORF">D8674_033254</name>
</gene>
<dbReference type="OrthoDB" id="1184974at2759"/>
<sequence>MDVDILLEASKNTSTPKLPRCIFRVPEVLRRHNVLAYTPDIVSIGPYHPRGNLQFQAMENLKYDYLRDLLLHMDRSHDRDMKLEASINKLIDYILVHTKVQAMAEFERKARDFYAHPFDPLMKMEFLHMMILDGCFLVQIFRKFVNKEQRDINDPLFNMDCMFQYICHDLLLLENQIPWLVLKYIYELTVKYYQNPEPCLSVLILTALSSQPQLSHNCRWYLDHLRGNNYKEDESVLHILDLIRTSIVFSFTERYQDEKPFHDAKIQLIASATALSEAGIRFKMSSDECNSIMNIECENGVIMIPHLDIGELTESIFRNLIALEQCCYGRSHKITSYAVLMDNLLGSSNDVKFLCDKGIIGNWLSAENGSEFFSKLYCDTVLTYFYYDGLCTRVKKHQTKSRRWRETFKRNYCSDPWKATSWTVASILLILTVVQTAYTIRQYYSPPA</sequence>